<evidence type="ECO:0008006" key="4">
    <source>
        <dbReference type="Google" id="ProtNLM"/>
    </source>
</evidence>
<organism evidence="2 3">
    <name type="scientific">Aspergillus pseudoviridinutans</name>
    <dbReference type="NCBI Taxonomy" id="1517512"/>
    <lineage>
        <taxon>Eukaryota</taxon>
        <taxon>Fungi</taxon>
        <taxon>Dikarya</taxon>
        <taxon>Ascomycota</taxon>
        <taxon>Pezizomycotina</taxon>
        <taxon>Eurotiomycetes</taxon>
        <taxon>Eurotiomycetidae</taxon>
        <taxon>Eurotiales</taxon>
        <taxon>Aspergillaceae</taxon>
        <taxon>Aspergillus</taxon>
        <taxon>Aspergillus subgen. Fumigati</taxon>
    </lineage>
</organism>
<gene>
    <name evidence="2" type="ORF">Asppvi_001696</name>
</gene>
<evidence type="ECO:0000313" key="2">
    <source>
        <dbReference type="EMBL" id="GIJ83177.1"/>
    </source>
</evidence>
<keyword evidence="1" id="KW-0732">Signal</keyword>
<evidence type="ECO:0000256" key="1">
    <source>
        <dbReference type="SAM" id="SignalP"/>
    </source>
</evidence>
<reference evidence="2 3" key="1">
    <citation type="submission" date="2018-10" db="EMBL/GenBank/DDBJ databases">
        <title>Pan-genome distribution and transcriptional activeness of fungal secondary metabolism genes in Aspergillus section Fumigati.</title>
        <authorList>
            <person name="Takahashi H."/>
            <person name="Umemura M."/>
            <person name="Ninomiya A."/>
            <person name="Kusuya Y."/>
            <person name="Urayama S."/>
            <person name="Shimizu M."/>
            <person name="Watanabe A."/>
            <person name="Kamei K."/>
            <person name="Yaguchi T."/>
            <person name="Hagiwara D."/>
        </authorList>
    </citation>
    <scope>NUCLEOTIDE SEQUENCE [LARGE SCALE GENOMIC DNA]</scope>
    <source>
        <strain evidence="2 3">IFM 55266</strain>
    </source>
</reference>
<name>A0A9P3B2X3_9EURO</name>
<protein>
    <recommendedName>
        <fullName evidence="4">Cyanovirin-N domain-containing protein</fullName>
    </recommendedName>
</protein>
<feature type="chain" id="PRO_5040368124" description="Cyanovirin-N domain-containing protein" evidence="1">
    <location>
        <begin position="37"/>
        <end position="143"/>
    </location>
</feature>
<keyword evidence="3" id="KW-1185">Reference proteome</keyword>
<sequence length="143" mass="15309">MAGHSSGINNQLQYNTRTIMRFILRTVILLLPVTAASPISANPADVALSSLKKRDCYMFNRYSPGRACRGTGDTSGARESPAGCSPINANGCSQFSFNGGGQWRLTGYLDQQCTGQEIICVNGGSVTWLQAPGNWAGYIISKI</sequence>
<dbReference type="EMBL" id="BHVY01000001">
    <property type="protein sequence ID" value="GIJ83177.1"/>
    <property type="molecule type" value="Genomic_DNA"/>
</dbReference>
<accession>A0A9P3B2X3</accession>
<dbReference type="GeneID" id="67000309"/>
<proteinExistence type="predicted"/>
<evidence type="ECO:0000313" key="3">
    <source>
        <dbReference type="Proteomes" id="UP001043456"/>
    </source>
</evidence>
<dbReference type="Proteomes" id="UP001043456">
    <property type="component" value="Unassembled WGS sequence"/>
</dbReference>
<comment type="caution">
    <text evidence="2">The sequence shown here is derived from an EMBL/GenBank/DDBJ whole genome shotgun (WGS) entry which is preliminary data.</text>
</comment>
<feature type="signal peptide" evidence="1">
    <location>
        <begin position="1"/>
        <end position="36"/>
    </location>
</feature>
<dbReference type="AlphaFoldDB" id="A0A9P3B2X3"/>
<dbReference type="OrthoDB" id="4525895at2759"/>
<dbReference type="RefSeq" id="XP_043153924.1">
    <property type="nucleotide sequence ID" value="XM_043297989.1"/>
</dbReference>